<evidence type="ECO:0000259" key="4">
    <source>
        <dbReference type="SMART" id="SM00482"/>
    </source>
</evidence>
<dbReference type="GO" id="GO:0006261">
    <property type="term" value="P:DNA-templated DNA replication"/>
    <property type="evidence" value="ECO:0007669"/>
    <property type="project" value="InterPro"/>
</dbReference>
<dbReference type="CDD" id="cd08642">
    <property type="entry name" value="DNA_pol_A_pol_I_A"/>
    <property type="match status" value="1"/>
</dbReference>
<dbReference type="EMBL" id="RLIH01000001">
    <property type="protein sequence ID" value="RVU55866.1"/>
    <property type="molecule type" value="Genomic_DNA"/>
</dbReference>
<keyword evidence="2" id="KW-0235">DNA replication</keyword>
<evidence type="ECO:0000313" key="6">
    <source>
        <dbReference type="Proteomes" id="UP000288812"/>
    </source>
</evidence>
<protein>
    <recommendedName>
        <fullName evidence="1">DNA-directed DNA polymerase</fullName>
        <ecNumber evidence="1">2.7.7.7</ecNumber>
    </recommendedName>
</protein>
<dbReference type="Pfam" id="PF00476">
    <property type="entry name" value="DNA_pol_A"/>
    <property type="match status" value="1"/>
</dbReference>
<gene>
    <name evidence="5" type="ORF">EF514_01245</name>
</gene>
<dbReference type="SMART" id="SM00482">
    <property type="entry name" value="POLAc"/>
    <property type="match status" value="1"/>
</dbReference>
<dbReference type="InterPro" id="IPR043502">
    <property type="entry name" value="DNA/RNA_pol_sf"/>
</dbReference>
<dbReference type="Gene3D" id="1.10.150.20">
    <property type="entry name" value="5' to 3' exonuclease, C-terminal subdomain"/>
    <property type="match status" value="1"/>
</dbReference>
<feature type="domain" description="DNA-directed DNA polymerase family A palm" evidence="4">
    <location>
        <begin position="385"/>
        <end position="628"/>
    </location>
</feature>
<dbReference type="PANTHER" id="PTHR10133:SF27">
    <property type="entry name" value="DNA POLYMERASE NU"/>
    <property type="match status" value="1"/>
</dbReference>
<comment type="catalytic activity">
    <reaction evidence="3">
        <text>DNA(n) + a 2'-deoxyribonucleoside 5'-triphosphate = DNA(n+1) + diphosphate</text>
        <dbReference type="Rhea" id="RHEA:22508"/>
        <dbReference type="Rhea" id="RHEA-COMP:17339"/>
        <dbReference type="Rhea" id="RHEA-COMP:17340"/>
        <dbReference type="ChEBI" id="CHEBI:33019"/>
        <dbReference type="ChEBI" id="CHEBI:61560"/>
        <dbReference type="ChEBI" id="CHEBI:173112"/>
        <dbReference type="EC" id="2.7.7.7"/>
    </reaction>
</comment>
<dbReference type="PRINTS" id="PR00868">
    <property type="entry name" value="DNAPOLI"/>
</dbReference>
<proteinExistence type="predicted"/>
<dbReference type="GO" id="GO:0006302">
    <property type="term" value="P:double-strand break repair"/>
    <property type="evidence" value="ECO:0007669"/>
    <property type="project" value="TreeGrafter"/>
</dbReference>
<dbReference type="Proteomes" id="UP000288812">
    <property type="component" value="Unassembled WGS sequence"/>
</dbReference>
<dbReference type="EC" id="2.7.7.7" evidence="1"/>
<dbReference type="GO" id="GO:0003677">
    <property type="term" value="F:DNA binding"/>
    <property type="evidence" value="ECO:0007669"/>
    <property type="project" value="InterPro"/>
</dbReference>
<accession>A0A437S9P1</accession>
<sequence length="662" mass="75155">MKTICLDIETFSSADLRKTGVYRYVEEPDFEILLLSYAIDGGEIKTIDLAQGEKVPEKLICAFLSDDVIKWAFNAQFERVCISEWLKRKGYVLEKSLPFGHDSEYLHYLSPTSWYCDMAWSAYLGLPLSLEGVGEVLGLDKQKLKTGKDLIRYFSLPCKANRANGGRTRNLPSHDPEKWALYKSYNKRDVETELLIHDKLSRFPMPDKEWEIYHRDQEINDLGILLDKDLAKNAIRMNEAVREESMAKLKRITGLENPNSVLQLKEWLLSKGIATESLDKKAVKKLLKDASGDVKEVLETRQELAKSSVKKYEAMRDCVCRDGRASGLLQFYGANRTGRFSGRLIQVQNLPRNKMEDLELARKLVKDGDLESLSLLFDSIPKVLSELIRTAFIPKKGRIFLVADYSAIEARVLAWLAEETWRMALFSEGGDIYCRSASEMFGVPVEKHGVNAHLRQKGKIAELACGYGGSVGALKAMGALEMGLSEEELPNLVSAWRATNPNIVMLWQDIDRAAIATVRERSKKKEVKNIRFRYESGILIITLPSGRELFYAKPRIEENRFGGESITYEGVGTGKRWERIETYGAKLVENIVQAISRDILCNALMTFKYSDIVMHVHDEIVIEADPRMSVQAVCEQMSRTPKWAKGLKLDADGFTCSFYQKD</sequence>
<evidence type="ECO:0000256" key="1">
    <source>
        <dbReference type="ARBA" id="ARBA00012417"/>
    </source>
</evidence>
<dbReference type="InterPro" id="IPR001098">
    <property type="entry name" value="DNA-dir_DNA_pol_A_palm_dom"/>
</dbReference>
<dbReference type="OrthoDB" id="9764911at2"/>
<dbReference type="PANTHER" id="PTHR10133">
    <property type="entry name" value="DNA POLYMERASE I"/>
    <property type="match status" value="1"/>
</dbReference>
<organism evidence="5 6">
    <name type="scientific">Anaerosphaera multitolerans</name>
    <dbReference type="NCBI Taxonomy" id="2487351"/>
    <lineage>
        <taxon>Bacteria</taxon>
        <taxon>Bacillati</taxon>
        <taxon>Bacillota</taxon>
        <taxon>Tissierellia</taxon>
        <taxon>Tissierellales</taxon>
        <taxon>Peptoniphilaceae</taxon>
        <taxon>Anaerosphaera</taxon>
    </lineage>
</organism>
<reference evidence="5 6" key="1">
    <citation type="submission" date="2018-11" db="EMBL/GenBank/DDBJ databases">
        <title>Genome sequencing and assembly of Anaerosphaera sp. nov., GS7-6-2.</title>
        <authorList>
            <person name="Rettenmaier R."/>
            <person name="Liebl W."/>
            <person name="Zverlov V."/>
        </authorList>
    </citation>
    <scope>NUCLEOTIDE SEQUENCE [LARGE SCALE GENOMIC DNA]</scope>
    <source>
        <strain evidence="5 6">GS7-6-2</strain>
    </source>
</reference>
<name>A0A437S9P1_9FIRM</name>
<dbReference type="AlphaFoldDB" id="A0A437S9P1"/>
<keyword evidence="6" id="KW-1185">Reference proteome</keyword>
<evidence type="ECO:0000256" key="2">
    <source>
        <dbReference type="ARBA" id="ARBA00022705"/>
    </source>
</evidence>
<comment type="caution">
    <text evidence="5">The sequence shown here is derived from an EMBL/GenBank/DDBJ whole genome shotgun (WGS) entry which is preliminary data.</text>
</comment>
<evidence type="ECO:0000256" key="3">
    <source>
        <dbReference type="ARBA" id="ARBA00049244"/>
    </source>
</evidence>
<dbReference type="GO" id="GO:0003887">
    <property type="term" value="F:DNA-directed DNA polymerase activity"/>
    <property type="evidence" value="ECO:0007669"/>
    <property type="project" value="UniProtKB-EC"/>
</dbReference>
<dbReference type="InterPro" id="IPR002298">
    <property type="entry name" value="DNA_polymerase_A"/>
</dbReference>
<dbReference type="SUPFAM" id="SSF56672">
    <property type="entry name" value="DNA/RNA polymerases"/>
    <property type="match status" value="1"/>
</dbReference>
<evidence type="ECO:0000313" key="5">
    <source>
        <dbReference type="EMBL" id="RVU55866.1"/>
    </source>
</evidence>
<dbReference type="RefSeq" id="WP_127722993.1">
    <property type="nucleotide sequence ID" value="NZ_RLIH01000001.1"/>
</dbReference>